<organism evidence="3 4">
    <name type="scientific">Methylocella tundrae</name>
    <dbReference type="NCBI Taxonomy" id="227605"/>
    <lineage>
        <taxon>Bacteria</taxon>
        <taxon>Pseudomonadati</taxon>
        <taxon>Pseudomonadota</taxon>
        <taxon>Alphaproteobacteria</taxon>
        <taxon>Hyphomicrobiales</taxon>
        <taxon>Beijerinckiaceae</taxon>
        <taxon>Methylocella</taxon>
    </lineage>
</organism>
<keyword evidence="2" id="KW-0472">Membrane</keyword>
<dbReference type="Pfam" id="PF11014">
    <property type="entry name" value="DUF2852"/>
    <property type="match status" value="1"/>
</dbReference>
<evidence type="ECO:0008006" key="5">
    <source>
        <dbReference type="Google" id="ProtNLM"/>
    </source>
</evidence>
<sequence length="169" mass="19333">MSPDMGKPFDPGFNRSSAAAARRSCGGRSWRPLEIAAMVAGFALYWPLGLAVIAWKFWQKKSGYEGDLFSFTREKWEGASNWSFGACASQGRGFAARSWRNAGFGSSGNRAFDEWREGELARLEEERRKLVAAEREFAEFLENLRHARDREEFDRFMQERRNQQGTTSI</sequence>
<evidence type="ECO:0000256" key="1">
    <source>
        <dbReference type="SAM" id="Coils"/>
    </source>
</evidence>
<evidence type="ECO:0000313" key="3">
    <source>
        <dbReference type="EMBL" id="VTZ50464.1"/>
    </source>
</evidence>
<protein>
    <recommendedName>
        <fullName evidence="5">DUF2852 domain-containing protein</fullName>
    </recommendedName>
</protein>
<accession>A0A8B6M8U7</accession>
<dbReference type="AlphaFoldDB" id="A0A8B6M8U7"/>
<dbReference type="RefSeq" id="WP_244628958.1">
    <property type="nucleotide sequence ID" value="NZ_CABFMQ020000081.1"/>
</dbReference>
<proteinExistence type="predicted"/>
<dbReference type="InterPro" id="IPR021273">
    <property type="entry name" value="DUF2852"/>
</dbReference>
<evidence type="ECO:0000313" key="4">
    <source>
        <dbReference type="Proteomes" id="UP000485880"/>
    </source>
</evidence>
<evidence type="ECO:0000256" key="2">
    <source>
        <dbReference type="SAM" id="Phobius"/>
    </source>
</evidence>
<keyword evidence="2" id="KW-0812">Transmembrane</keyword>
<dbReference type="Proteomes" id="UP000485880">
    <property type="component" value="Unassembled WGS sequence"/>
</dbReference>
<feature type="transmembrane region" description="Helical" evidence="2">
    <location>
        <begin position="35"/>
        <end position="55"/>
    </location>
</feature>
<keyword evidence="1" id="KW-0175">Coiled coil</keyword>
<name>A0A8B6M8U7_METTU</name>
<gene>
    <name evidence="3" type="ORF">MPC4_240043</name>
</gene>
<comment type="caution">
    <text evidence="3">The sequence shown here is derived from an EMBL/GenBank/DDBJ whole genome shotgun (WGS) entry which is preliminary data.</text>
</comment>
<keyword evidence="2" id="KW-1133">Transmembrane helix</keyword>
<reference evidence="3 4" key="1">
    <citation type="submission" date="2019-05" db="EMBL/GenBank/DDBJ databases">
        <authorList>
            <person name="Farhan Ul Haque M."/>
        </authorList>
    </citation>
    <scope>NUCLEOTIDE SEQUENCE [LARGE SCALE GENOMIC DNA]</scope>
    <source>
        <strain evidence="3">2</strain>
    </source>
</reference>
<keyword evidence="4" id="KW-1185">Reference proteome</keyword>
<dbReference type="EMBL" id="CABFMQ020000081">
    <property type="protein sequence ID" value="VTZ50464.1"/>
    <property type="molecule type" value="Genomic_DNA"/>
</dbReference>
<feature type="coiled-coil region" evidence="1">
    <location>
        <begin position="116"/>
        <end position="150"/>
    </location>
</feature>